<proteinExistence type="predicted"/>
<dbReference type="Proteomes" id="UP000245934">
    <property type="component" value="Unassembled WGS sequence"/>
</dbReference>
<dbReference type="GO" id="GO:0030246">
    <property type="term" value="F:carbohydrate binding"/>
    <property type="evidence" value="ECO:0007669"/>
    <property type="project" value="InterPro"/>
</dbReference>
<dbReference type="Gene3D" id="2.60.420.10">
    <property type="entry name" value="Maltose phosphorylase, domain 3"/>
    <property type="match status" value="1"/>
</dbReference>
<dbReference type="PANTHER" id="PTHR37469">
    <property type="entry name" value="CELLOBIONIC ACID PHOSPHORYLASE-RELATED"/>
    <property type="match status" value="1"/>
</dbReference>
<feature type="transmembrane region" description="Helical" evidence="3">
    <location>
        <begin position="443"/>
        <end position="469"/>
    </location>
</feature>
<accession>A0A2V2N825</accession>
<feature type="domain" description="Glycosyl hydrolase 94 supersandwich" evidence="4">
    <location>
        <begin position="2138"/>
        <end position="2406"/>
    </location>
</feature>
<gene>
    <name evidence="7" type="ORF">DLD82_02550</name>
</gene>
<feature type="transmembrane region" description="Helical" evidence="3">
    <location>
        <begin position="842"/>
        <end position="863"/>
    </location>
</feature>
<feature type="transmembrane region" description="Helical" evidence="3">
    <location>
        <begin position="819"/>
        <end position="836"/>
    </location>
</feature>
<name>A0A2V2N825_9EURY</name>
<evidence type="ECO:0000313" key="8">
    <source>
        <dbReference type="Proteomes" id="UP000245934"/>
    </source>
</evidence>
<keyword evidence="3" id="KW-0472">Membrane</keyword>
<dbReference type="Gene3D" id="2.70.98.40">
    <property type="entry name" value="Glycoside hydrolase, family 65, N-terminal domain"/>
    <property type="match status" value="2"/>
</dbReference>
<protein>
    <submittedName>
        <fullName evidence="7">Cyclic beta 1-2 glucan synthetase</fullName>
    </submittedName>
</protein>
<keyword evidence="8" id="KW-1185">Reference proteome</keyword>
<dbReference type="InterPro" id="IPR052047">
    <property type="entry name" value="GH94_Enzymes"/>
</dbReference>
<keyword evidence="2" id="KW-0808">Transferase</keyword>
<sequence>MSLFRQKIIKKEPGILYSDTGPIRDELYSGDQLIEHAKESASSFRIDTRQGLDRLLPRLAENEIILLKTHKLLNKSFEENHPVAPAGEWLLDNFYLVEEQVRTARLHLPEKFSKELPHMANGPLEGYPRVFYIARELIAHSDGRIDVNNLFNFIDAYQSVSPLLLGELWAVPIMLRLALIENLRRISDIISSNKTDRDCADHYVDRMIEVARKEPKNLILVIADMARSDPTLTSAFVAEMARKLQGRSGTLLFPLSWIEQRLTERNLTIELLINAETQAQAADQVSFGNSINSLRLLDTIDWRDFIERLSVVEHSLRSDSADVYAEMDFETRDRYRHAVEKIAKKGGFSEELVAKKAVELASIRRLNPDNNIRSFHVGYFLIDDGKEELLKALSYNPPYLDLIKKTGHRLLHTLYFSAIIFITFIVVFLAWNCHSSSDWIIALPFLYFLIFPVSQGVIEIVNWISSLVLSPVTLPKMDYSEGIPDNKKTIVVIPTVLSELADVLDLIDSLEIRYLANQDKNLYFALLTDLKNAPTEEISEDNIIVQKLSAGIQSLNDKYQNERTNPFFLMHRSRSWNPDENKFMGYERKRGILEAFSILQSGTGKNPFSCLIGNPDILKDIRYVITLDTDTELPRNSAKKLIGACAHPLNKPVSDPITGVIQKGYGILQPRVTISLSKTTVSRFVSIFGGEQGIDPYTRAVSDVYQDAFHEGSFIGKGIYDLEVFSRTVKGRFPENLILSHDLLEGCFARTGLVTDVQIFEEFPGSYLADMKRRHRWVRGDWQILPWLFPSVPDNTSEKHRNPLSFLSRWKIFDNLRRSLVAPATILLFFISWIFLQDLLFWTVFIVSLYLVPPIITAGWNFLKKPAEQTRRLHFHDTAREFRDKLIIHLATLTFLPYEAYNNLDAILRSCWRMTVSHRNLLEWTTHQEAGRTSNSGFFHAYRNMWPAPLLGIAILICMITGSIRNSVVITLFALAWTLSPATAWWISKPIINQTTHLSQTQQRFLRGIARKTWRFFETFVSAEDHYLPPDNYQEQPVTAIAHRTSPTDIGLSLLSTLAAYDFGYIPAGILVDKTQKTFTTMGKLKRFRGHFYNWYDTITLEPLLPRYISTVDSGNLVGDILVLRQGLDKIPGEQIISHSFSDGLSDTILLLSGALEKYSDQMKTESMEFVQSKIVDLQNTVTPMPCRTYEIQDYLSNINRIAEEIFAILNSHPDDESRYWAGAIKRQIEPFTTDLMRFVSWGSTGNLPENLRNEIPLDLVPYLSIFSAKLEILNNQLPTFREIAEIRQNLLKEIVPLLNWLENQKETENASGSGYQWLVRTLDEIQHSSKQAEELLVLLSFLTDKCHEFSEIEFEFLYDQTSNLLSIGYNATDLKRDASFYDLLASEARLTSFIGIARGQLPQEHWFALGRLLTTTGKGKPTLISWSGSMFEYLMPLLVMPTYENTLLDRTYHAIVARQMEYGRQRSIPWGISESGYNITDTMKNYQYRAFGVPGLGFKRGLSEDLVIAPYAAIMGLMVDPPAAYVNIKEMETLGYEGQYGFYEAVDFTPSRVPPGKKHAIVQSFMVHHQGMALLSLAYTLLDRPMQKRFEADPILHATLMLLQEKMPRIAPFYPHTGDLQGVHKKTGISESFMRTFNTADTPRPEVHLLSNGRFHIMITNSGSGYTRWNDLAITRWREDPTTDNCGSFCYIRDLASGEFWSNGYQPTIKKPDTYQVVFKQACAEFHRKDREFDTRTEIIVSPEDDVELRRIRVTNRSWKRRTIEFTSYAEVVLAPQSSDESHPAFSNLFVQTEIIREKNAILATRRPRSAGENPPWMLHLMTTHGNQVRNVSFETDRSQFIGRGNSLSNPVAMTDSSTLSDTSGSVLDPVVSIRCTITLEPQETAGVNIFTGVCESRDGSVSLIEKYYDEYIADRVSELAWTHTQVMLTQLNATERDAQLYGALASSIIYANPSRRAARKVLQKNTRGQSGLWGYGISGDVPIVLVRIQSRKHIRLIKEMVQAHAYWRMKGLVVDLVIWNEDQSGYRQELNEEIMHQMPQGTDSMLLNQKGGIFIRRLEQMSDEDRILIQTVARMIISDRWGTLTEQIERESGDEIKVSHLLPSRSPSDEKEADLHISGDDLLYFNGTGGFSQDGKEYFIFTGKGKKTPAPWINVIANENFGTILSESGSSYTWSENSHEFRLTPWMNDPVQDLSGEVIYIRDEETGEYWSPTPFPAGRENSYIVRHGFGYSVFKSCKGGILTELTVFVSINLPVKVMSLRIRNQSGRTRTLSVTGYVEWTLAELRSKSLFYVITETDKDSCAVFAKNPYNNEFPGRVAFLDSNIVSRTITGDRYEFIGRNRGLDKPAGMEQVHLSNKVGAGLDPCAAMQVPCELTDGEEQEIIFTLGVGKDDEDAKNLVKQTRGIGKARAMLKELHEYWNETLNQVKIRTPDPSVDLLMNGWLIYQTITCRLWARTGFYQSGGAFGFRDQLQDVMALIHTRPELVRAQLLLNSGHQFVEGDVQHWWHPPGNRGVRTRCSDDYLWLPFVTCRYVLSTNDTGILDEPIPYLEGRKILPDEDSYYDLPGKSGESGTLYEHCTRAIRFGLKFGIHGLPLIGTGDWNDGMNLVGAGGKGESVWLGFFLYDLLIQFQKIAELYHDPAFASFCLTNARELKKNLEIHGWDGKWNLRAYFDSGEPLGSVTNQECKIDSIAQSWAVLSGAISEEKAMSAMGAVKELLIRHDDKLITLFTPPFNNDPIDPGYIKGYVPGVRENGGHYSHAAIWVVMAFAALCDHETAWSLLPLINPVHHCKTPVDVTKYRVEPYVIASDIYAAPPHTGRGGWTWYSGSAGWMYTLILESLLGLRLTGEIITLEPCIPATWKSFQIDYRYRSTIYHIEVMNSGRGLQVQSVDIDGISQDDKKIHLIDDQREHSIVIHLGN</sequence>
<dbReference type="InterPro" id="IPR019282">
    <property type="entry name" value="Glycoamylase-like_cons_dom"/>
</dbReference>
<organism evidence="7 8">
    <name type="scientific">Methanospirillum stamsii</name>
    <dbReference type="NCBI Taxonomy" id="1277351"/>
    <lineage>
        <taxon>Archaea</taxon>
        <taxon>Methanobacteriati</taxon>
        <taxon>Methanobacteriota</taxon>
        <taxon>Stenosarchaea group</taxon>
        <taxon>Methanomicrobia</taxon>
        <taxon>Methanomicrobiales</taxon>
        <taxon>Methanospirillaceae</taxon>
        <taxon>Methanospirillum</taxon>
    </lineage>
</organism>
<dbReference type="InterPro" id="IPR037824">
    <property type="entry name" value="GH94N_2_NdvB"/>
</dbReference>
<dbReference type="CDD" id="cd11756">
    <property type="entry name" value="GH94N_ChvB_NdvB_1_like"/>
    <property type="match status" value="1"/>
</dbReference>
<feature type="domain" description="Glycosyl hydrolase 94 catalytic" evidence="6">
    <location>
        <begin position="2421"/>
        <end position="2845"/>
    </location>
</feature>
<evidence type="ECO:0000259" key="5">
    <source>
        <dbReference type="Pfam" id="PF10091"/>
    </source>
</evidence>
<dbReference type="SMART" id="SM01068">
    <property type="entry name" value="CBM_X"/>
    <property type="match status" value="2"/>
</dbReference>
<feature type="transmembrane region" description="Helical" evidence="3">
    <location>
        <begin position="950"/>
        <end position="979"/>
    </location>
</feature>
<dbReference type="PANTHER" id="PTHR37469:SF2">
    <property type="entry name" value="CELLOBIONIC ACID PHOSPHORYLASE"/>
    <property type="match status" value="1"/>
</dbReference>
<dbReference type="Pfam" id="PF10091">
    <property type="entry name" value="Glycoamylase"/>
    <property type="match status" value="1"/>
</dbReference>
<evidence type="ECO:0000313" key="7">
    <source>
        <dbReference type="EMBL" id="PWR75999.1"/>
    </source>
</evidence>
<evidence type="ECO:0000256" key="3">
    <source>
        <dbReference type="SAM" id="Phobius"/>
    </source>
</evidence>
<dbReference type="Gene3D" id="1.50.10.140">
    <property type="match status" value="2"/>
</dbReference>
<dbReference type="CDD" id="cd11753">
    <property type="entry name" value="GH94N_ChvB_NdvB_2_like"/>
    <property type="match status" value="1"/>
</dbReference>
<evidence type="ECO:0000256" key="1">
    <source>
        <dbReference type="ARBA" id="ARBA00022676"/>
    </source>
</evidence>
<dbReference type="Pfam" id="PF17167">
    <property type="entry name" value="Glyco_hydro_94"/>
    <property type="match status" value="1"/>
</dbReference>
<reference evidence="7 8" key="1">
    <citation type="submission" date="2018-05" db="EMBL/GenBank/DDBJ databases">
        <title>Draft genome of Methanospirillum stamsii Pt1.</title>
        <authorList>
            <person name="Dueholm M.S."/>
            <person name="Nielsen P.H."/>
            <person name="Bakmann L.F."/>
            <person name="Otzen D.E."/>
        </authorList>
    </citation>
    <scope>NUCLEOTIDE SEQUENCE [LARGE SCALE GENOMIC DNA]</scope>
    <source>
        <strain evidence="7 8">Pt1</strain>
    </source>
</reference>
<dbReference type="InterPro" id="IPR037018">
    <property type="entry name" value="GH65_N"/>
</dbReference>
<dbReference type="InterPro" id="IPR037820">
    <property type="entry name" value="GH94N_NdvB"/>
</dbReference>
<dbReference type="SUPFAM" id="SSF48208">
    <property type="entry name" value="Six-hairpin glycosidases"/>
    <property type="match status" value="1"/>
</dbReference>
<dbReference type="InterPro" id="IPR010383">
    <property type="entry name" value="Glyco_hydrolase_94_b-supersand"/>
</dbReference>
<evidence type="ECO:0000256" key="2">
    <source>
        <dbReference type="ARBA" id="ARBA00022679"/>
    </source>
</evidence>
<keyword evidence="1" id="KW-0328">Glycosyltransferase</keyword>
<dbReference type="SUPFAM" id="SSF74650">
    <property type="entry name" value="Galactose mutarotase-like"/>
    <property type="match status" value="2"/>
</dbReference>
<dbReference type="Gene3D" id="1.50.10.10">
    <property type="match status" value="1"/>
</dbReference>
<dbReference type="InterPro" id="IPR033432">
    <property type="entry name" value="GH94_catalytic"/>
</dbReference>
<evidence type="ECO:0000259" key="6">
    <source>
        <dbReference type="Pfam" id="PF17167"/>
    </source>
</evidence>
<keyword evidence="3" id="KW-1133">Transmembrane helix</keyword>
<dbReference type="EMBL" id="QGMZ01000006">
    <property type="protein sequence ID" value="PWR75999.1"/>
    <property type="molecule type" value="Genomic_DNA"/>
</dbReference>
<feature type="domain" description="Glycoamylase-like" evidence="5">
    <location>
        <begin position="1381"/>
        <end position="1579"/>
    </location>
</feature>
<dbReference type="InterPro" id="IPR008928">
    <property type="entry name" value="6-hairpin_glycosidase_sf"/>
</dbReference>
<feature type="transmembrane region" description="Helical" evidence="3">
    <location>
        <begin position="410"/>
        <end position="431"/>
    </location>
</feature>
<feature type="domain" description="Glycosyl hydrolase 94 supersandwich" evidence="4">
    <location>
        <begin position="1632"/>
        <end position="1911"/>
    </location>
</feature>
<evidence type="ECO:0000259" key="4">
    <source>
        <dbReference type="Pfam" id="PF06165"/>
    </source>
</evidence>
<comment type="caution">
    <text evidence="7">The sequence shown here is derived from an EMBL/GenBank/DDBJ whole genome shotgun (WGS) entry which is preliminary data.</text>
</comment>
<dbReference type="InterPro" id="IPR011013">
    <property type="entry name" value="Gal_mutarotase_sf_dom"/>
</dbReference>
<dbReference type="Pfam" id="PF06165">
    <property type="entry name" value="GH94_b-supersand"/>
    <property type="match status" value="2"/>
</dbReference>
<keyword evidence="3" id="KW-0812">Transmembrane</keyword>
<dbReference type="GO" id="GO:0005975">
    <property type="term" value="P:carbohydrate metabolic process"/>
    <property type="evidence" value="ECO:0007669"/>
    <property type="project" value="InterPro"/>
</dbReference>
<dbReference type="OrthoDB" id="116882at2157"/>
<dbReference type="InterPro" id="IPR012341">
    <property type="entry name" value="6hp_glycosidase-like_sf"/>
</dbReference>
<dbReference type="GO" id="GO:0016757">
    <property type="term" value="F:glycosyltransferase activity"/>
    <property type="evidence" value="ECO:0007669"/>
    <property type="project" value="UniProtKB-KW"/>
</dbReference>